<evidence type="ECO:0000256" key="3">
    <source>
        <dbReference type="ARBA" id="ARBA00022741"/>
    </source>
</evidence>
<dbReference type="InterPro" id="IPR050153">
    <property type="entry name" value="Metal_Ion_Import_ABC"/>
</dbReference>
<feature type="domain" description="ABC transporter" evidence="5">
    <location>
        <begin position="7"/>
        <end position="244"/>
    </location>
</feature>
<dbReference type="GO" id="GO:0005524">
    <property type="term" value="F:ATP binding"/>
    <property type="evidence" value="ECO:0007669"/>
    <property type="project" value="UniProtKB-KW"/>
</dbReference>
<dbReference type="InterPro" id="IPR003593">
    <property type="entry name" value="AAA+_ATPase"/>
</dbReference>
<dbReference type="Proteomes" id="UP000694480">
    <property type="component" value="Unassembled WGS sequence"/>
</dbReference>
<dbReference type="InterPro" id="IPR027417">
    <property type="entry name" value="P-loop_NTPase"/>
</dbReference>
<evidence type="ECO:0000256" key="2">
    <source>
        <dbReference type="ARBA" id="ARBA00022448"/>
    </source>
</evidence>
<reference evidence="6" key="1">
    <citation type="submission" date="2020-11" db="EMBL/GenBank/DDBJ databases">
        <title>Genome seq and assembly of Planobacterium sp.</title>
        <authorList>
            <person name="Chhetri G."/>
        </authorList>
    </citation>
    <scope>NUCLEOTIDE SEQUENCE</scope>
    <source>
        <strain evidence="6">GCR5</strain>
    </source>
</reference>
<evidence type="ECO:0000256" key="4">
    <source>
        <dbReference type="ARBA" id="ARBA00022840"/>
    </source>
</evidence>
<dbReference type="Gene3D" id="3.40.50.300">
    <property type="entry name" value="P-loop containing nucleotide triphosphate hydrolases"/>
    <property type="match status" value="1"/>
</dbReference>
<protein>
    <submittedName>
        <fullName evidence="6">ABC transporter ATP-binding protein</fullName>
    </submittedName>
</protein>
<dbReference type="SMART" id="SM00382">
    <property type="entry name" value="AAA"/>
    <property type="match status" value="1"/>
</dbReference>
<dbReference type="SUPFAM" id="SSF52540">
    <property type="entry name" value="P-loop containing nucleoside triphosphate hydrolases"/>
    <property type="match status" value="1"/>
</dbReference>
<dbReference type="GO" id="GO:0016887">
    <property type="term" value="F:ATP hydrolysis activity"/>
    <property type="evidence" value="ECO:0007669"/>
    <property type="project" value="InterPro"/>
</dbReference>
<evidence type="ECO:0000256" key="1">
    <source>
        <dbReference type="ARBA" id="ARBA00005417"/>
    </source>
</evidence>
<dbReference type="RefSeq" id="WP_194738366.1">
    <property type="nucleotide sequence ID" value="NZ_JADKYY010000001.1"/>
</dbReference>
<dbReference type="PANTHER" id="PTHR42734:SF6">
    <property type="entry name" value="MOLYBDATE IMPORT ATP-BINDING PROTEIN MOLC"/>
    <property type="match status" value="1"/>
</dbReference>
<comment type="similarity">
    <text evidence="1">Belongs to the ABC transporter superfamily.</text>
</comment>
<sequence>MKGSADVHLELKNAGFGYQSLLVQGASAQLRLGELCLIVGSNGVGKTTILKTLLGQIPLMEGAIDLLGTPLHQYSVKELARHISVVFSSSPRESSLTVRDLIALGRFIHYPFYFSLTSKDQLYVQEIITQLHLEPYAHLTLEKLSDGNLQKAYIGRALAQNTQLILLDEPTTHLDEANKIMILNLLRKLSREENKLVLFSSHDWRLAKEFSDTMMLVDQGALLYGLTEDVLYARTQLLEPILFDVSSSFVAPRILAPAIFKELLYSTLQKHVEKDLSTIQFTWNEPFWEVEGVSMHRKFTSFEEIVAFLNNSL</sequence>
<dbReference type="PANTHER" id="PTHR42734">
    <property type="entry name" value="METAL TRANSPORT SYSTEM ATP-BINDING PROTEIN TM_0124-RELATED"/>
    <property type="match status" value="1"/>
</dbReference>
<dbReference type="EMBL" id="JADKYY010000001">
    <property type="protein sequence ID" value="MBF5026441.1"/>
    <property type="molecule type" value="Genomic_DNA"/>
</dbReference>
<proteinExistence type="inferred from homology"/>
<dbReference type="InterPro" id="IPR003439">
    <property type="entry name" value="ABC_transporter-like_ATP-bd"/>
</dbReference>
<comment type="caution">
    <text evidence="6">The sequence shown here is derived from an EMBL/GenBank/DDBJ whole genome shotgun (WGS) entry which is preliminary data.</text>
</comment>
<dbReference type="Pfam" id="PF00005">
    <property type="entry name" value="ABC_tran"/>
    <property type="match status" value="1"/>
</dbReference>
<gene>
    <name evidence="6" type="ORF">IC612_01350</name>
</gene>
<dbReference type="AlphaFoldDB" id="A0A930YU75"/>
<organism evidence="6 7">
    <name type="scientific">Planobacterium oryzisoli</name>
    <dbReference type="NCBI Taxonomy" id="2771435"/>
    <lineage>
        <taxon>Bacteria</taxon>
        <taxon>Pseudomonadati</taxon>
        <taxon>Bacteroidota</taxon>
        <taxon>Flavobacteriia</taxon>
        <taxon>Flavobacteriales</taxon>
        <taxon>Weeksellaceae</taxon>
        <taxon>Chryseobacterium group</taxon>
        <taxon>Chryseobacterium</taxon>
    </lineage>
</organism>
<keyword evidence="2" id="KW-0813">Transport</keyword>
<keyword evidence="4 6" id="KW-0067">ATP-binding</keyword>
<evidence type="ECO:0000259" key="5">
    <source>
        <dbReference type="PROSITE" id="PS50893"/>
    </source>
</evidence>
<name>A0A930YU75_9FLAO</name>
<evidence type="ECO:0000313" key="7">
    <source>
        <dbReference type="Proteomes" id="UP000694480"/>
    </source>
</evidence>
<evidence type="ECO:0000313" key="6">
    <source>
        <dbReference type="EMBL" id="MBF5026441.1"/>
    </source>
</evidence>
<keyword evidence="7" id="KW-1185">Reference proteome</keyword>
<keyword evidence="3" id="KW-0547">Nucleotide-binding</keyword>
<dbReference type="PROSITE" id="PS50893">
    <property type="entry name" value="ABC_TRANSPORTER_2"/>
    <property type="match status" value="1"/>
</dbReference>
<accession>A0A930YU75</accession>